<evidence type="ECO:0000259" key="2">
    <source>
        <dbReference type="PROSITE" id="PS51534"/>
    </source>
</evidence>
<dbReference type="Proteomes" id="UP000009022">
    <property type="component" value="Unassembled WGS sequence"/>
</dbReference>
<name>B3RLJ7_TRIAD</name>
<dbReference type="HOGENOM" id="CLU_744598_0_0_1"/>
<dbReference type="Pfam" id="PF08357">
    <property type="entry name" value="SEFIR"/>
    <property type="match status" value="1"/>
</dbReference>
<dbReference type="InParanoid" id="B3RLJ7"/>
<reference evidence="3 4" key="1">
    <citation type="journal article" date="2008" name="Nature">
        <title>The Trichoplax genome and the nature of placozoans.</title>
        <authorList>
            <person name="Srivastava M."/>
            <person name="Begovic E."/>
            <person name="Chapman J."/>
            <person name="Putnam N.H."/>
            <person name="Hellsten U."/>
            <person name="Kawashima T."/>
            <person name="Kuo A."/>
            <person name="Mitros T."/>
            <person name="Salamov A."/>
            <person name="Carpenter M.L."/>
            <person name="Signorovitch A.Y."/>
            <person name="Moreno M.A."/>
            <person name="Kamm K."/>
            <person name="Grimwood J."/>
            <person name="Schmutz J."/>
            <person name="Shapiro H."/>
            <person name="Grigoriev I.V."/>
            <person name="Buss L.W."/>
            <person name="Schierwater B."/>
            <person name="Dellaporta S.L."/>
            <person name="Rokhsar D.S."/>
        </authorList>
    </citation>
    <scope>NUCLEOTIDE SEQUENCE [LARGE SCALE GENOMIC DNA]</scope>
    <source>
        <strain evidence="3 4">Grell-BS-1999</strain>
    </source>
</reference>
<dbReference type="InterPro" id="IPR013568">
    <property type="entry name" value="SEFIR_dom"/>
</dbReference>
<gene>
    <name evidence="3" type="ORF">TRIADDRAFT_52026</name>
</gene>
<dbReference type="AlphaFoldDB" id="B3RLJ7"/>
<dbReference type="Gene3D" id="3.40.50.11530">
    <property type="match status" value="1"/>
</dbReference>
<organism evidence="3 4">
    <name type="scientific">Trichoplax adhaerens</name>
    <name type="common">Trichoplax reptans</name>
    <dbReference type="NCBI Taxonomy" id="10228"/>
    <lineage>
        <taxon>Eukaryota</taxon>
        <taxon>Metazoa</taxon>
        <taxon>Placozoa</taxon>
        <taxon>Uniplacotomia</taxon>
        <taxon>Trichoplacea</taxon>
        <taxon>Trichoplacidae</taxon>
        <taxon>Trichoplax</taxon>
    </lineage>
</organism>
<protein>
    <submittedName>
        <fullName evidence="3">Uncharacterized protein</fullName>
    </submittedName>
</protein>
<dbReference type="KEGG" id="tad:TRIADDRAFT_52026"/>
<dbReference type="Gene3D" id="1.10.533.10">
    <property type="entry name" value="Death Domain, Fas"/>
    <property type="match status" value="1"/>
</dbReference>
<dbReference type="PROSITE" id="PS50017">
    <property type="entry name" value="DEATH_DOMAIN"/>
    <property type="match status" value="1"/>
</dbReference>
<dbReference type="GO" id="GO:0007165">
    <property type="term" value="P:signal transduction"/>
    <property type="evidence" value="ECO:0007669"/>
    <property type="project" value="InterPro"/>
</dbReference>
<dbReference type="CDD" id="cd01670">
    <property type="entry name" value="Death"/>
    <property type="match status" value="1"/>
</dbReference>
<dbReference type="Pfam" id="PF00531">
    <property type="entry name" value="Death"/>
    <property type="match status" value="1"/>
</dbReference>
<dbReference type="SUPFAM" id="SSF47986">
    <property type="entry name" value="DEATH domain"/>
    <property type="match status" value="1"/>
</dbReference>
<dbReference type="RefSeq" id="XP_002108750.1">
    <property type="nucleotide sequence ID" value="XM_002108714.1"/>
</dbReference>
<dbReference type="EMBL" id="DS985241">
    <property type="protein sequence ID" value="EDV29548.1"/>
    <property type="molecule type" value="Genomic_DNA"/>
</dbReference>
<dbReference type="GeneID" id="6749204"/>
<proteinExistence type="predicted"/>
<sequence length="372" mass="43065">MTNPSLVMSHLIPNEPAHANYDSSKIPLRYLFFDILKEVAKQLDIDNGSSLTKNWKILASILKFSESDIHGLSNCHPSITLKMLNEHFARFPDFTVQEFISVLERMGRQELALIVRDGLRDGLYIDQGNIRHSYIRTELRNDHNGEYALPAPARNPITSRDISNHHYHGHLPLQPLYEQSETENVQYPTVQVPMLPSVRRPPGTRSLMIYSHRSETHQENVASLAKTLCQEFGMSCMDPYKADEFHTENCCAFIASKMEEADLVFFVFDKNYLSDRDFDGEEVPMADAPESSPFEYNLTHIRALRLADTIMTNDIYAHGMRNKKFIFMLMDNGLPEYIPKICRMFKYFRWPQDKKGLMRLIRALRKKKNPSS</sequence>
<evidence type="ECO:0000313" key="3">
    <source>
        <dbReference type="EMBL" id="EDV29548.1"/>
    </source>
</evidence>
<dbReference type="PROSITE" id="PS51534">
    <property type="entry name" value="SEFIR"/>
    <property type="match status" value="1"/>
</dbReference>
<feature type="domain" description="SEFIR" evidence="2">
    <location>
        <begin position="203"/>
        <end position="359"/>
    </location>
</feature>
<evidence type="ECO:0000259" key="1">
    <source>
        <dbReference type="PROSITE" id="PS50017"/>
    </source>
</evidence>
<dbReference type="InterPro" id="IPR011029">
    <property type="entry name" value="DEATH-like_dom_sf"/>
</dbReference>
<evidence type="ECO:0000313" key="4">
    <source>
        <dbReference type="Proteomes" id="UP000009022"/>
    </source>
</evidence>
<dbReference type="InterPro" id="IPR000488">
    <property type="entry name" value="Death_dom"/>
</dbReference>
<accession>B3RLJ7</accession>
<keyword evidence="4" id="KW-1185">Reference proteome</keyword>
<dbReference type="CTD" id="6749204"/>
<feature type="domain" description="Death" evidence="1">
    <location>
        <begin position="54"/>
        <end position="119"/>
    </location>
</feature>
<dbReference type="SMART" id="SM00005">
    <property type="entry name" value="DEATH"/>
    <property type="match status" value="1"/>
</dbReference>